<dbReference type="Proteomes" id="UP000242662">
    <property type="component" value="Unassembled WGS sequence"/>
</dbReference>
<dbReference type="STRING" id="1464122.SAMN05421737_105126"/>
<evidence type="ECO:0000313" key="2">
    <source>
        <dbReference type="Proteomes" id="UP000242662"/>
    </source>
</evidence>
<sequence>MIEGVGLIRFLFHHPEEEDTKMRVCVCLCSEHLQEILKYYCGYLLEYDDVSERAPSRVQWGDPLSDFVAPNFYLNVVGYKLSF</sequence>
<reference evidence="2" key="1">
    <citation type="submission" date="2016-09" db="EMBL/GenBank/DDBJ databases">
        <authorList>
            <person name="Varghese N."/>
            <person name="Submissions S."/>
        </authorList>
    </citation>
    <scope>NUCLEOTIDE SEQUENCE [LARGE SCALE GENOMIC DNA]</scope>
    <source>
        <strain evidence="2">25nlg</strain>
    </source>
</reference>
<proteinExistence type="predicted"/>
<evidence type="ECO:0000313" key="1">
    <source>
        <dbReference type="EMBL" id="SDC08228.1"/>
    </source>
</evidence>
<dbReference type="EMBL" id="FMYM01000005">
    <property type="protein sequence ID" value="SDC08228.1"/>
    <property type="molecule type" value="Genomic_DNA"/>
</dbReference>
<name>A0A1G6INZ7_9BACI</name>
<keyword evidence="2" id="KW-1185">Reference proteome</keyword>
<organism evidence="1 2">
    <name type="scientific">Shouchella lonarensis</name>
    <dbReference type="NCBI Taxonomy" id="1464122"/>
    <lineage>
        <taxon>Bacteria</taxon>
        <taxon>Bacillati</taxon>
        <taxon>Bacillota</taxon>
        <taxon>Bacilli</taxon>
        <taxon>Bacillales</taxon>
        <taxon>Bacillaceae</taxon>
        <taxon>Shouchella</taxon>
    </lineage>
</organism>
<gene>
    <name evidence="1" type="ORF">SAMN05421737_105126</name>
</gene>
<protein>
    <submittedName>
        <fullName evidence="1">Uncharacterized protein</fullName>
    </submittedName>
</protein>
<dbReference type="AlphaFoldDB" id="A0A1G6INZ7"/>
<accession>A0A1G6INZ7</accession>